<dbReference type="EMBL" id="CALNXK010000157">
    <property type="protein sequence ID" value="CAH3170664.1"/>
    <property type="molecule type" value="Genomic_DNA"/>
</dbReference>
<dbReference type="Pfam" id="PF00941">
    <property type="entry name" value="FAD_binding_5"/>
    <property type="match status" value="1"/>
</dbReference>
<evidence type="ECO:0000256" key="4">
    <source>
        <dbReference type="ARBA" id="ARBA00022505"/>
    </source>
</evidence>
<feature type="domain" description="FAD-binding PCMH-type" evidence="14">
    <location>
        <begin position="221"/>
        <end position="405"/>
    </location>
</feature>
<evidence type="ECO:0000256" key="10">
    <source>
        <dbReference type="ARBA" id="ARBA00023004"/>
    </source>
</evidence>
<dbReference type="Pfam" id="PF20256">
    <property type="entry name" value="MoCoBD_2"/>
    <property type="match status" value="1"/>
</dbReference>
<dbReference type="InterPro" id="IPR008274">
    <property type="entry name" value="AldOxase/xan_DH_MoCoBD1"/>
</dbReference>
<protein>
    <recommendedName>
        <fullName evidence="17">Aldehyde oxidase</fullName>
    </recommendedName>
</protein>
<dbReference type="Gene3D" id="3.10.20.30">
    <property type="match status" value="1"/>
</dbReference>
<dbReference type="InterPro" id="IPR005107">
    <property type="entry name" value="CO_DH_flav_C"/>
</dbReference>
<dbReference type="SUPFAM" id="SSF47741">
    <property type="entry name" value="CO dehydrogenase ISP C-domain like"/>
    <property type="match status" value="1"/>
</dbReference>
<dbReference type="Gene3D" id="3.30.465.10">
    <property type="match status" value="1"/>
</dbReference>
<evidence type="ECO:0000256" key="7">
    <source>
        <dbReference type="ARBA" id="ARBA00022723"/>
    </source>
</evidence>
<dbReference type="SUPFAM" id="SSF54665">
    <property type="entry name" value="CO dehydrogenase molybdoprotein N-domain-like"/>
    <property type="match status" value="1"/>
</dbReference>
<accession>A0ABN8QUF0</accession>
<keyword evidence="7" id="KW-0479">Metal-binding</keyword>
<dbReference type="InterPro" id="IPR016169">
    <property type="entry name" value="FAD-bd_PCMH_sub2"/>
</dbReference>
<dbReference type="PANTHER" id="PTHR45444:SF3">
    <property type="entry name" value="XANTHINE DEHYDROGENASE"/>
    <property type="match status" value="1"/>
</dbReference>
<evidence type="ECO:0000256" key="5">
    <source>
        <dbReference type="ARBA" id="ARBA00022630"/>
    </source>
</evidence>
<dbReference type="Pfam" id="PF02738">
    <property type="entry name" value="MoCoBD_1"/>
    <property type="match status" value="1"/>
</dbReference>
<comment type="cofactor">
    <cofactor evidence="12">
        <name>[2Fe-2S] cluster</name>
        <dbReference type="ChEBI" id="CHEBI:190135"/>
    </cofactor>
</comment>
<dbReference type="PANTHER" id="PTHR45444">
    <property type="entry name" value="XANTHINE DEHYDROGENASE"/>
    <property type="match status" value="1"/>
</dbReference>
<evidence type="ECO:0000259" key="13">
    <source>
        <dbReference type="PROSITE" id="PS51085"/>
    </source>
</evidence>
<sequence>SRGPCKDKYRTCGKDVSSEFVPFPVGEITFTVNGTQYKVINPDPTMSLNEWIRDQPGLQGTKVMCREGGCGCCVVSVTRNDLSTGKDVTIAVNSCLFPLCASNGAVITTVEGIGNRFDGYHPIQERLADHNGSQCGYCSPGFVMNMYSLLKENRYPSKQEIEDSFDGNICRCTGYRPILDAMKTFAKSSDPIDIEEISKCSSPCFNGEVNCLRKCVTLSGDREANVLWYCPKSKADLYALMCKHKNDKVRLVAGNTGQGIYKNDGPFDVMIDINQIEELHNVPSNTKEQCGSIKIGAGVSLNTFISVLNNIARTWEGFNVMADHIRKVANVPVRNVGGIAGNLMLTHTNSGFPSDIFTILEAVGACLIIGDSTTESESQYSLLEFLSLDMTGKVILAVMLPALSRDYIIFTHKVMPRSQNAHAYVNAGFVAKLDKNTMTLNNVRIVYAGITPFSMHAVKTEAFLTGKNLTKENTLTGALEVLEQEISPHSFPTGSSKKYRKSLALGLFYKFFLSALGDKASARVRSAAMAFIRPVSCGVQSYDSKPQQHPLTKPLNKLTAKIQTSGEAQYVSDIPAVPGELHAAFVVSKRGNCKISSVDASEALILPGVVKYITAADIPKGGVNNFMPVSEFEPEEVLCTGNVLFAGQALGLIVADTQRHADEAAKAVKIVYKEQKPPILTIDEAIEANSFFDVNAVEYTSKATDTTLKKGDADAAIRNSPHIVQGTVYTGNQFQYHIENQVGKLMQFFDVVSKFTQQDGRKKRTAKRKTSVTNVTGLLLTCFVENSRNVDVFCSSKKTSECLKKCEVWRKVSSNKIIVTLIALCVPEDDSLTVHCATQKIDGTQRAVAKVLNLPIHRVNMSVKRCGGAFGARITRANQVASACAIAAYVTKRPVRLRMDLNTNMEMFGSKEPFKAVYRVGVSEDGKLNGIDLNYYGDCGCSSNDATILYARGWMDNAYFCPNWNIVPHAVRTNKPSNTWCRAPGSSQAVFIMESIMEHVAKTLNKTPEEVRELNLYKNEQVTQTGQKLKDCNISSLWNDLMLSSDFMKRKEAINTFNKNNRWRKRGISVVPLKYGVRWDGRRHTALVSIYHTDGTVAIAHGGIDIGQGINTKVAQVAAHQLKCPLEMIVVKPTTAFTNPNNSSTAASSTSEMCCKAVMECCDVLNIVIDPIRKTMPSGASWPELIERCYDNGVHLSATSMYQDPTPLSDTYTYNTYGLTCTEVEVDVLTGEREILRTDILNDCGESKNPVLDIGQVEGAFMMGVGQWLTEKFIYDPQTGRNLSNGTWDYKPPCSKDIPIDFRVSLLKNAPNPLSIIRSKTSGEPAQCMACSCLFAVKHAVEEARAEVGKGEEYFVMNGPSTVEDTQLACLVDLSHFTL</sequence>
<dbReference type="InterPro" id="IPR016208">
    <property type="entry name" value="Ald_Oxase/xanthine_DH-like"/>
</dbReference>
<dbReference type="InterPro" id="IPR002888">
    <property type="entry name" value="2Fe-2S-bd"/>
</dbReference>
<dbReference type="SMART" id="SM01008">
    <property type="entry name" value="Ald_Xan_dh_C"/>
    <property type="match status" value="1"/>
</dbReference>
<dbReference type="SUPFAM" id="SSF56176">
    <property type="entry name" value="FAD-binding/transporter-associated domain-like"/>
    <property type="match status" value="1"/>
</dbReference>
<keyword evidence="4" id="KW-0500">Molybdenum</keyword>
<dbReference type="Pfam" id="PF01799">
    <property type="entry name" value="Fer2_2"/>
    <property type="match status" value="1"/>
</dbReference>
<comment type="caution">
    <text evidence="15">The sequence shown here is derived from an EMBL/GenBank/DDBJ whole genome shotgun (WGS) entry which is preliminary data.</text>
</comment>
<evidence type="ECO:0000256" key="1">
    <source>
        <dbReference type="ARBA" id="ARBA00001924"/>
    </source>
</evidence>
<evidence type="ECO:0000259" key="14">
    <source>
        <dbReference type="PROSITE" id="PS51387"/>
    </source>
</evidence>
<dbReference type="InterPro" id="IPR012675">
    <property type="entry name" value="Beta-grasp_dom_sf"/>
</dbReference>
<evidence type="ECO:0008006" key="17">
    <source>
        <dbReference type="Google" id="ProtNLM"/>
    </source>
</evidence>
<dbReference type="InterPro" id="IPR002346">
    <property type="entry name" value="Mopterin_DH_FAD-bd"/>
</dbReference>
<evidence type="ECO:0000256" key="3">
    <source>
        <dbReference type="ARBA" id="ARBA00006849"/>
    </source>
</evidence>
<feature type="non-terminal residue" evidence="15">
    <location>
        <position position="1"/>
    </location>
</feature>
<evidence type="ECO:0000256" key="8">
    <source>
        <dbReference type="ARBA" id="ARBA00022827"/>
    </source>
</evidence>
<dbReference type="Pfam" id="PF00111">
    <property type="entry name" value="Fer2"/>
    <property type="match status" value="1"/>
</dbReference>
<dbReference type="InterPro" id="IPR001041">
    <property type="entry name" value="2Fe-2S_ferredoxin-type"/>
</dbReference>
<dbReference type="SUPFAM" id="SSF55447">
    <property type="entry name" value="CO dehydrogenase flavoprotein C-terminal domain-like"/>
    <property type="match status" value="1"/>
</dbReference>
<dbReference type="Pfam" id="PF03450">
    <property type="entry name" value="CO_deh_flav_C"/>
    <property type="match status" value="1"/>
</dbReference>
<evidence type="ECO:0000256" key="6">
    <source>
        <dbReference type="ARBA" id="ARBA00022714"/>
    </source>
</evidence>
<evidence type="ECO:0000313" key="15">
    <source>
        <dbReference type="EMBL" id="CAH3170664.1"/>
    </source>
</evidence>
<dbReference type="PROSITE" id="PS51387">
    <property type="entry name" value="FAD_PCMH"/>
    <property type="match status" value="1"/>
</dbReference>
<organism evidence="15 16">
    <name type="scientific">Porites lobata</name>
    <dbReference type="NCBI Taxonomy" id="104759"/>
    <lineage>
        <taxon>Eukaryota</taxon>
        <taxon>Metazoa</taxon>
        <taxon>Cnidaria</taxon>
        <taxon>Anthozoa</taxon>
        <taxon>Hexacorallia</taxon>
        <taxon>Scleractinia</taxon>
        <taxon>Fungiina</taxon>
        <taxon>Poritidae</taxon>
        <taxon>Porites</taxon>
    </lineage>
</organism>
<comment type="cofactor">
    <cofactor evidence="1">
        <name>Mo-molybdopterin</name>
        <dbReference type="ChEBI" id="CHEBI:71302"/>
    </cofactor>
</comment>
<dbReference type="SUPFAM" id="SSF54292">
    <property type="entry name" value="2Fe-2S ferredoxin-like"/>
    <property type="match status" value="1"/>
</dbReference>
<keyword evidence="10" id="KW-0408">Iron</keyword>
<dbReference type="InterPro" id="IPR036318">
    <property type="entry name" value="FAD-bd_PCMH-like_sf"/>
</dbReference>
<name>A0ABN8QUF0_9CNID</name>
<dbReference type="InterPro" id="IPR016167">
    <property type="entry name" value="FAD-bd_PCMH_sub1"/>
</dbReference>
<dbReference type="Gene3D" id="3.30.43.10">
    <property type="entry name" value="Uridine Diphospho-n-acetylenolpyruvylglucosamine Reductase, domain 2"/>
    <property type="match status" value="1"/>
</dbReference>
<dbReference type="InterPro" id="IPR000674">
    <property type="entry name" value="Ald_Oxase/Xan_DH_a/b"/>
</dbReference>
<dbReference type="InterPro" id="IPR046867">
    <property type="entry name" value="AldOxase/xan_DH_MoCoBD2"/>
</dbReference>
<dbReference type="InterPro" id="IPR037165">
    <property type="entry name" value="AldOxase/xan_DH_Mopterin-bd_sf"/>
</dbReference>
<dbReference type="SUPFAM" id="SSF56003">
    <property type="entry name" value="Molybdenum cofactor-binding domain"/>
    <property type="match status" value="2"/>
</dbReference>
<dbReference type="InterPro" id="IPR036884">
    <property type="entry name" value="2Fe-2S-bd_dom_sf"/>
</dbReference>
<keyword evidence="9" id="KW-0560">Oxidoreductase</keyword>
<dbReference type="InterPro" id="IPR016166">
    <property type="entry name" value="FAD-bd_PCMH"/>
</dbReference>
<keyword evidence="6" id="KW-0001">2Fe-2S</keyword>
<dbReference type="Gene3D" id="3.30.390.50">
    <property type="entry name" value="CO dehydrogenase flavoprotein, C-terminal domain"/>
    <property type="match status" value="1"/>
</dbReference>
<dbReference type="Gene3D" id="1.10.150.120">
    <property type="entry name" value="[2Fe-2S]-binding domain"/>
    <property type="match status" value="1"/>
</dbReference>
<reference evidence="15 16" key="1">
    <citation type="submission" date="2022-05" db="EMBL/GenBank/DDBJ databases">
        <authorList>
            <consortium name="Genoscope - CEA"/>
            <person name="William W."/>
        </authorList>
    </citation>
    <scope>NUCLEOTIDE SEQUENCE [LARGE SCALE GENOMIC DNA]</scope>
</reference>
<comment type="cofactor">
    <cofactor evidence="2">
        <name>FAD</name>
        <dbReference type="ChEBI" id="CHEBI:57692"/>
    </cofactor>
</comment>
<evidence type="ECO:0000256" key="12">
    <source>
        <dbReference type="ARBA" id="ARBA00034078"/>
    </source>
</evidence>
<evidence type="ECO:0000313" key="16">
    <source>
        <dbReference type="Proteomes" id="UP001159405"/>
    </source>
</evidence>
<gene>
    <name evidence="15" type="ORF">PLOB_00010872</name>
</gene>
<evidence type="ECO:0000256" key="11">
    <source>
        <dbReference type="ARBA" id="ARBA00023014"/>
    </source>
</evidence>
<keyword evidence="5" id="KW-0285">Flavoprotein</keyword>
<keyword evidence="8" id="KW-0274">FAD</keyword>
<dbReference type="SMART" id="SM01092">
    <property type="entry name" value="CO_deh_flav_C"/>
    <property type="match status" value="1"/>
</dbReference>
<dbReference type="Pfam" id="PF01315">
    <property type="entry name" value="Ald_Xan_dh_C"/>
    <property type="match status" value="1"/>
</dbReference>
<comment type="similarity">
    <text evidence="3">Belongs to the xanthine dehydrogenase family.</text>
</comment>
<dbReference type="Gene3D" id="3.30.365.10">
    <property type="entry name" value="Aldehyde oxidase/xanthine dehydrogenase, molybdopterin binding domain"/>
    <property type="match status" value="5"/>
</dbReference>
<dbReference type="PIRSF" id="PIRSF000127">
    <property type="entry name" value="Xanthine_DH"/>
    <property type="match status" value="1"/>
</dbReference>
<evidence type="ECO:0000256" key="9">
    <source>
        <dbReference type="ARBA" id="ARBA00023002"/>
    </source>
</evidence>
<proteinExistence type="inferred from homology"/>
<dbReference type="Gene3D" id="3.90.1170.50">
    <property type="entry name" value="Aldehyde oxidase/xanthine dehydrogenase, a/b hammerhead"/>
    <property type="match status" value="1"/>
</dbReference>
<keyword evidence="16" id="KW-1185">Reference proteome</keyword>
<dbReference type="InterPro" id="IPR036856">
    <property type="entry name" value="Ald_Oxase/Xan_DH_a/b_sf"/>
</dbReference>
<dbReference type="InterPro" id="IPR036683">
    <property type="entry name" value="CO_DH_flav_C_dom_sf"/>
</dbReference>
<keyword evidence="11" id="KW-0411">Iron-sulfur</keyword>
<dbReference type="PROSITE" id="PS51085">
    <property type="entry name" value="2FE2S_FER_2"/>
    <property type="match status" value="1"/>
</dbReference>
<dbReference type="Proteomes" id="UP001159405">
    <property type="component" value="Unassembled WGS sequence"/>
</dbReference>
<feature type="domain" description="2Fe-2S ferredoxin-type" evidence="13">
    <location>
        <begin position="26"/>
        <end position="113"/>
    </location>
</feature>
<dbReference type="InterPro" id="IPR036010">
    <property type="entry name" value="2Fe-2S_ferredoxin-like_sf"/>
</dbReference>
<evidence type="ECO:0000256" key="2">
    <source>
        <dbReference type="ARBA" id="ARBA00001974"/>
    </source>
</evidence>